<comment type="caution">
    <text evidence="6">The sequence shown here is derived from an EMBL/GenBank/DDBJ whole genome shotgun (WGS) entry which is preliminary data.</text>
</comment>
<dbReference type="InterPro" id="IPR011990">
    <property type="entry name" value="TPR-like_helical_dom_sf"/>
</dbReference>
<keyword evidence="5" id="KW-0732">Signal</keyword>
<dbReference type="GO" id="GO:0046813">
    <property type="term" value="P:receptor-mediated virion attachment to host cell"/>
    <property type="evidence" value="ECO:0007669"/>
    <property type="project" value="TreeGrafter"/>
</dbReference>
<dbReference type="Proteomes" id="UP000518300">
    <property type="component" value="Unassembled WGS sequence"/>
</dbReference>
<evidence type="ECO:0000256" key="5">
    <source>
        <dbReference type="SAM" id="SignalP"/>
    </source>
</evidence>
<dbReference type="InterPro" id="IPR019734">
    <property type="entry name" value="TPR_rpt"/>
</dbReference>
<dbReference type="EMBL" id="JABBJJ010000421">
    <property type="protein sequence ID" value="NMO22420.1"/>
    <property type="molecule type" value="Genomic_DNA"/>
</dbReference>
<dbReference type="PROSITE" id="PS50005">
    <property type="entry name" value="TPR"/>
    <property type="match status" value="5"/>
</dbReference>
<feature type="compositionally biased region" description="Polar residues" evidence="4">
    <location>
        <begin position="503"/>
        <end position="512"/>
    </location>
</feature>
<proteinExistence type="predicted"/>
<feature type="region of interest" description="Disordered" evidence="4">
    <location>
        <begin position="503"/>
        <end position="525"/>
    </location>
</feature>
<dbReference type="SUPFAM" id="SSF48452">
    <property type="entry name" value="TPR-like"/>
    <property type="match status" value="2"/>
</dbReference>
<keyword evidence="7" id="KW-1185">Reference proteome</keyword>
<sequence length="525" mass="54900">MVVLRRWAVTLSAALLLGAAEPSAPARAAFVRAEAALAAGRLDEAGSAYREALAATPGYAAALNGLGTVLFRQGQMGDAIVRFREATQADPEWKMAYFNLGYAARKAGDAATAAQAYERYTQLEPGDADGYYGLGESYRQLGQKDKAIAAYQGYIAREKRPGEQVWVRKAREHLSAMGAEPLPAPVAAPVSGQAGVAAAQPASGSALSGGTGVQLTTAGSARTGASMQLASGSVRSGAILQPASATPSGAAVQLASASSQPGATSAQGPELPAPFPESRTEGATPEPQRTPNAALAAARIRDGDALMKERRYREAAFAFLDASHADAGHVEALFKLGNAMAVLGYYGQAVERWERASRLTQDAAIRQSAQDNITRARTKMAQAGISPQAVGQPPGSGPVADTTRAQARRAYEQGVQRIGGKDYGGALTSLSQAIQLEPMLAVAYTARGSANIGLRRYAEAAADYQYALELEPSSASPLYGLAEAYRALGRNAEARALYERYASSSASDVRSQLQEESRQKAAKLR</sequence>
<dbReference type="Pfam" id="PF13432">
    <property type="entry name" value="TPR_16"/>
    <property type="match status" value="1"/>
</dbReference>
<dbReference type="PANTHER" id="PTHR44858">
    <property type="entry name" value="TETRATRICOPEPTIDE REPEAT PROTEIN 6"/>
    <property type="match status" value="1"/>
</dbReference>
<dbReference type="GO" id="GO:0009279">
    <property type="term" value="C:cell outer membrane"/>
    <property type="evidence" value="ECO:0007669"/>
    <property type="project" value="TreeGrafter"/>
</dbReference>
<feature type="repeat" description="TPR" evidence="3">
    <location>
        <begin position="330"/>
        <end position="363"/>
    </location>
</feature>
<feature type="repeat" description="TPR" evidence="3">
    <location>
        <begin position="441"/>
        <end position="474"/>
    </location>
</feature>
<name>A0A848LXV6_9BACT</name>
<dbReference type="PANTHER" id="PTHR44858:SF1">
    <property type="entry name" value="UDP-N-ACETYLGLUCOSAMINE--PEPTIDE N-ACETYLGLUCOSAMINYLTRANSFERASE SPINDLY-RELATED"/>
    <property type="match status" value="1"/>
</dbReference>
<feature type="signal peptide" evidence="5">
    <location>
        <begin position="1"/>
        <end position="28"/>
    </location>
</feature>
<feature type="compositionally biased region" description="Polar residues" evidence="4">
    <location>
        <begin position="255"/>
        <end position="267"/>
    </location>
</feature>
<feature type="repeat" description="TPR" evidence="3">
    <location>
        <begin position="128"/>
        <end position="161"/>
    </location>
</feature>
<organism evidence="6 7">
    <name type="scientific">Pyxidicoccus fallax</name>
    <dbReference type="NCBI Taxonomy" id="394095"/>
    <lineage>
        <taxon>Bacteria</taxon>
        <taxon>Pseudomonadati</taxon>
        <taxon>Myxococcota</taxon>
        <taxon>Myxococcia</taxon>
        <taxon>Myxococcales</taxon>
        <taxon>Cystobacterineae</taxon>
        <taxon>Myxococcaceae</taxon>
        <taxon>Pyxidicoccus</taxon>
    </lineage>
</organism>
<dbReference type="RefSeq" id="WP_169351562.1">
    <property type="nucleotide sequence ID" value="NZ_JABBJJ010000421.1"/>
</dbReference>
<reference evidence="6 7" key="1">
    <citation type="submission" date="2020-04" db="EMBL/GenBank/DDBJ databases">
        <title>Draft genome of Pyxidicoccus fallax type strain.</title>
        <authorList>
            <person name="Whitworth D.E."/>
        </authorList>
    </citation>
    <scope>NUCLEOTIDE SEQUENCE [LARGE SCALE GENOMIC DNA]</scope>
    <source>
        <strain evidence="6 7">DSM 14698</strain>
    </source>
</reference>
<gene>
    <name evidence="6" type="ORF">HG543_47330</name>
</gene>
<feature type="repeat" description="TPR" evidence="3">
    <location>
        <begin position="94"/>
        <end position="127"/>
    </location>
</feature>
<feature type="chain" id="PRO_5032775909" evidence="5">
    <location>
        <begin position="29"/>
        <end position="525"/>
    </location>
</feature>
<keyword evidence="1" id="KW-0677">Repeat</keyword>
<evidence type="ECO:0000256" key="2">
    <source>
        <dbReference type="ARBA" id="ARBA00022803"/>
    </source>
</evidence>
<dbReference type="InterPro" id="IPR050498">
    <property type="entry name" value="Ycf3"/>
</dbReference>
<evidence type="ECO:0000256" key="1">
    <source>
        <dbReference type="ARBA" id="ARBA00022737"/>
    </source>
</evidence>
<feature type="repeat" description="TPR" evidence="3">
    <location>
        <begin position="60"/>
        <end position="93"/>
    </location>
</feature>
<evidence type="ECO:0000256" key="4">
    <source>
        <dbReference type="SAM" id="MobiDB-lite"/>
    </source>
</evidence>
<evidence type="ECO:0000256" key="3">
    <source>
        <dbReference type="PROSITE-ProRule" id="PRU00339"/>
    </source>
</evidence>
<feature type="region of interest" description="Disordered" evidence="4">
    <location>
        <begin position="251"/>
        <end position="293"/>
    </location>
</feature>
<protein>
    <submittedName>
        <fullName evidence="6">Tetratricopeptide repeat protein</fullName>
    </submittedName>
</protein>
<accession>A0A848LXV6</accession>
<dbReference type="AlphaFoldDB" id="A0A848LXV6"/>
<dbReference type="Gene3D" id="1.25.40.10">
    <property type="entry name" value="Tetratricopeptide repeat domain"/>
    <property type="match status" value="3"/>
</dbReference>
<evidence type="ECO:0000313" key="6">
    <source>
        <dbReference type="EMBL" id="NMO22420.1"/>
    </source>
</evidence>
<dbReference type="SMART" id="SM00028">
    <property type="entry name" value="TPR"/>
    <property type="match status" value="9"/>
</dbReference>
<keyword evidence="2 3" id="KW-0802">TPR repeat</keyword>
<evidence type="ECO:0000313" key="7">
    <source>
        <dbReference type="Proteomes" id="UP000518300"/>
    </source>
</evidence>
<dbReference type="Pfam" id="PF14559">
    <property type="entry name" value="TPR_19"/>
    <property type="match status" value="2"/>
</dbReference>